<proteinExistence type="predicted"/>
<sequence>MVEKSTPKKNEDYCILILSFIHSSVCSLPQTTCPSILLIQKYTNQDRPAVILQTLFDSQASCSTPYTFDSQASCSTPCKNTSQQTLSTNPTNQVKIGLAKYKFTKRYYGRILIYAIQIRKQPVLLLVRTPPNKPYKQIPRISQLLRMQSSSPILIRRKPTQINKPSSHSLTPIEGLDRNALRGKKRVFPGEKERKRGKMIAKIEPLKQTLVPSAK</sequence>
<evidence type="ECO:0000313" key="1">
    <source>
        <dbReference type="EMBL" id="GIX69367.1"/>
    </source>
</evidence>
<accession>A0AAV4MA84</accession>
<comment type="caution">
    <text evidence="1">The sequence shown here is derived from an EMBL/GenBank/DDBJ whole genome shotgun (WGS) entry which is preliminary data.</text>
</comment>
<dbReference type="AlphaFoldDB" id="A0AAV4MA84"/>
<dbReference type="Proteomes" id="UP001054945">
    <property type="component" value="Unassembled WGS sequence"/>
</dbReference>
<evidence type="ECO:0000313" key="2">
    <source>
        <dbReference type="Proteomes" id="UP001054945"/>
    </source>
</evidence>
<gene>
    <name evidence="1" type="ORF">CEXT_5451</name>
</gene>
<protein>
    <submittedName>
        <fullName evidence="1">Uncharacterized protein</fullName>
    </submittedName>
</protein>
<reference evidence="1 2" key="1">
    <citation type="submission" date="2021-06" db="EMBL/GenBank/DDBJ databases">
        <title>Caerostris extrusa draft genome.</title>
        <authorList>
            <person name="Kono N."/>
            <person name="Arakawa K."/>
        </authorList>
    </citation>
    <scope>NUCLEOTIDE SEQUENCE [LARGE SCALE GENOMIC DNA]</scope>
</reference>
<organism evidence="1 2">
    <name type="scientific">Caerostris extrusa</name>
    <name type="common">Bark spider</name>
    <name type="synonym">Caerostris bankana</name>
    <dbReference type="NCBI Taxonomy" id="172846"/>
    <lineage>
        <taxon>Eukaryota</taxon>
        <taxon>Metazoa</taxon>
        <taxon>Ecdysozoa</taxon>
        <taxon>Arthropoda</taxon>
        <taxon>Chelicerata</taxon>
        <taxon>Arachnida</taxon>
        <taxon>Araneae</taxon>
        <taxon>Araneomorphae</taxon>
        <taxon>Entelegynae</taxon>
        <taxon>Araneoidea</taxon>
        <taxon>Araneidae</taxon>
        <taxon>Caerostris</taxon>
    </lineage>
</organism>
<name>A0AAV4MA84_CAEEX</name>
<keyword evidence="2" id="KW-1185">Reference proteome</keyword>
<dbReference type="EMBL" id="BPLR01019579">
    <property type="protein sequence ID" value="GIX69367.1"/>
    <property type="molecule type" value="Genomic_DNA"/>
</dbReference>